<reference evidence="1 3" key="1">
    <citation type="submission" date="2013-02" db="EMBL/GenBank/DDBJ databases">
        <title>The Genome Sequence of Enterococcus gilvus ATCC BAA-350.</title>
        <authorList>
            <consortium name="The Broad Institute Genome Sequencing Platform"/>
            <consortium name="The Broad Institute Genome Sequencing Center for Infectious Disease"/>
            <person name="Earl A.M."/>
            <person name="Gilmore M.S."/>
            <person name="Lebreton F."/>
            <person name="Walker B."/>
            <person name="Young S.K."/>
            <person name="Zeng Q."/>
            <person name="Gargeya S."/>
            <person name="Fitzgerald M."/>
            <person name="Haas B."/>
            <person name="Abouelleil A."/>
            <person name="Alvarado L."/>
            <person name="Arachchi H.M."/>
            <person name="Berlin A.M."/>
            <person name="Chapman S.B."/>
            <person name="Dewar J."/>
            <person name="Goldberg J."/>
            <person name="Griggs A."/>
            <person name="Gujja S."/>
            <person name="Hansen M."/>
            <person name="Howarth C."/>
            <person name="Imamovic A."/>
            <person name="Larimer J."/>
            <person name="McCowan C."/>
            <person name="Murphy C."/>
            <person name="Neiman D."/>
            <person name="Pearson M."/>
            <person name="Priest M."/>
            <person name="Roberts A."/>
            <person name="Saif S."/>
            <person name="Shea T."/>
            <person name="Sisk P."/>
            <person name="Sykes S."/>
            <person name="Wortman J."/>
            <person name="Nusbaum C."/>
            <person name="Birren B."/>
        </authorList>
    </citation>
    <scope>NUCLEOTIDE SEQUENCE [LARGE SCALE GENOMIC DNA]</scope>
    <source>
        <strain evidence="1 3">ATCC BAA-350</strain>
    </source>
</reference>
<evidence type="ECO:0000313" key="2">
    <source>
        <dbReference type="EMBL" id="EOW82573.1"/>
    </source>
</evidence>
<accession>R2Y1K4</accession>
<dbReference type="Proteomes" id="UP000014160">
    <property type="component" value="Unassembled WGS sequence"/>
</dbReference>
<name>R2Y1K4_9ENTE</name>
<dbReference type="HOGENOM" id="CLU_2648913_0_0_9"/>
<evidence type="ECO:0000313" key="1">
    <source>
        <dbReference type="EMBL" id="EOI56177.1"/>
    </source>
</evidence>
<keyword evidence="4" id="KW-1185">Reference proteome</keyword>
<dbReference type="eggNOG" id="COG0456">
    <property type="taxonomic scope" value="Bacteria"/>
</dbReference>
<sequence>MIPLLVSYNGKRGYSPEYPLLKEFLYQAIFQRDENALIPRSVLNDPSIAVYIRDFGKEEDDLCLCAEVEMNVIGAV</sequence>
<dbReference type="EMBL" id="ASWH01000001">
    <property type="protein sequence ID" value="EOW82573.1"/>
    <property type="molecule type" value="Genomic_DNA"/>
</dbReference>
<dbReference type="RefSeq" id="WP_010780469.1">
    <property type="nucleotide sequence ID" value="NZ_ASWH01000001.1"/>
</dbReference>
<protein>
    <submittedName>
        <fullName evidence="1">Uncharacterized protein</fullName>
    </submittedName>
</protein>
<evidence type="ECO:0000313" key="4">
    <source>
        <dbReference type="Proteomes" id="UP000014160"/>
    </source>
</evidence>
<comment type="caution">
    <text evidence="1">The sequence shown here is derived from an EMBL/GenBank/DDBJ whole genome shotgun (WGS) entry which is preliminary data.</text>
</comment>
<evidence type="ECO:0000313" key="3">
    <source>
        <dbReference type="Proteomes" id="UP000013750"/>
    </source>
</evidence>
<dbReference type="AlphaFoldDB" id="R2Y1K4"/>
<dbReference type="Proteomes" id="UP000013750">
    <property type="component" value="Unassembled WGS sequence"/>
</dbReference>
<organism evidence="1 3">
    <name type="scientific">Enterococcus gilvus ATCC BAA-350</name>
    <dbReference type="NCBI Taxonomy" id="1158614"/>
    <lineage>
        <taxon>Bacteria</taxon>
        <taxon>Bacillati</taxon>
        <taxon>Bacillota</taxon>
        <taxon>Bacilli</taxon>
        <taxon>Lactobacillales</taxon>
        <taxon>Enterococcaceae</taxon>
        <taxon>Enterococcus</taxon>
    </lineage>
</organism>
<dbReference type="EMBL" id="AJDQ01000007">
    <property type="protein sequence ID" value="EOI56177.1"/>
    <property type="molecule type" value="Genomic_DNA"/>
</dbReference>
<reference evidence="2 4" key="2">
    <citation type="submission" date="2013-03" db="EMBL/GenBank/DDBJ databases">
        <title>The Genome Sequence of Enterococcus gilvus ATCC BAA-350 (PacBio/Illumina hybrid assembly).</title>
        <authorList>
            <consortium name="The Broad Institute Genomics Platform"/>
            <consortium name="The Broad Institute Genome Sequencing Center for Infectious Disease"/>
            <person name="Earl A."/>
            <person name="Russ C."/>
            <person name="Gilmore M."/>
            <person name="Surin D."/>
            <person name="Walker B."/>
            <person name="Young S."/>
            <person name="Zeng Q."/>
            <person name="Gargeya S."/>
            <person name="Fitzgerald M."/>
            <person name="Haas B."/>
            <person name="Abouelleil A."/>
            <person name="Allen A.W."/>
            <person name="Alvarado L."/>
            <person name="Arachchi H.M."/>
            <person name="Berlin A.M."/>
            <person name="Chapman S.B."/>
            <person name="Gainer-Dewar J."/>
            <person name="Goldberg J."/>
            <person name="Griggs A."/>
            <person name="Gujja S."/>
            <person name="Hansen M."/>
            <person name="Howarth C."/>
            <person name="Imamovic A."/>
            <person name="Ireland A."/>
            <person name="Larimer J."/>
            <person name="McCowan C."/>
            <person name="Murphy C."/>
            <person name="Pearson M."/>
            <person name="Poon T.W."/>
            <person name="Priest M."/>
            <person name="Roberts A."/>
            <person name="Saif S."/>
            <person name="Shea T."/>
            <person name="Sisk P."/>
            <person name="Sykes S."/>
            <person name="Wortman J."/>
            <person name="Nusbaum C."/>
            <person name="Birren B."/>
        </authorList>
    </citation>
    <scope>NUCLEOTIDE SEQUENCE [LARGE SCALE GENOMIC DNA]</scope>
    <source>
        <strain evidence="2 4">ATCC BAA-350</strain>
    </source>
</reference>
<gene>
    <name evidence="2" type="ORF">I592_01893</name>
    <name evidence="1" type="ORF">UKC_02074</name>
</gene>
<dbReference type="PATRIC" id="fig|1158614.3.peg.2085"/>
<proteinExistence type="predicted"/>